<gene>
    <name evidence="2" type="ORF">SAMN04488587_1939</name>
</gene>
<dbReference type="OrthoDB" id="141952at2157"/>
<name>A0A1I0B3B6_9EURY</name>
<organism evidence="2 3">
    <name type="scientific">Methanococcoides vulcani</name>
    <dbReference type="NCBI Taxonomy" id="1353158"/>
    <lineage>
        <taxon>Archaea</taxon>
        <taxon>Methanobacteriati</taxon>
        <taxon>Methanobacteriota</taxon>
        <taxon>Stenosarchaea group</taxon>
        <taxon>Methanomicrobia</taxon>
        <taxon>Methanosarcinales</taxon>
        <taxon>Methanosarcinaceae</taxon>
        <taxon>Methanococcoides</taxon>
    </lineage>
</organism>
<reference evidence="3" key="1">
    <citation type="submission" date="2016-10" db="EMBL/GenBank/DDBJ databases">
        <authorList>
            <person name="Varghese N."/>
            <person name="Submissions S."/>
        </authorList>
    </citation>
    <scope>NUCLEOTIDE SEQUENCE [LARGE SCALE GENOMIC DNA]</scope>
    <source>
        <strain evidence="3">SLH 33</strain>
    </source>
</reference>
<dbReference type="RefSeq" id="WP_091690395.1">
    <property type="nucleotide sequence ID" value="NZ_CAAGSJ010000007.1"/>
</dbReference>
<feature type="domain" description="CopZ zinc binding" evidence="1">
    <location>
        <begin position="45"/>
        <end position="102"/>
    </location>
</feature>
<evidence type="ECO:0000259" key="1">
    <source>
        <dbReference type="Pfam" id="PF18423"/>
    </source>
</evidence>
<dbReference type="Gene3D" id="2.20.25.270">
    <property type="match status" value="1"/>
</dbReference>
<dbReference type="STRING" id="1353158.SAMN04488587_1939"/>
<dbReference type="CDD" id="cd10141">
    <property type="entry name" value="CopZ-like_Fer2_BFD-like"/>
    <property type="match status" value="1"/>
</dbReference>
<sequence length="185" mass="20657">MTYQILDQPSCCDCGPAEDSCCGPTNSNCCGPETIDLNKKEHAYPVCGTIGESVESITVRHLVKEELMSYVVDVDHWLCLDEDCDVAYYTETEAMFRKEDLKVPIWFKRDADPKYACYCNEITEEQVIETVVNTGVNSMKDVIAVIKGEGRSRCRVRNPAGKCCTKVLTLKAHAHTTTSLHSCKC</sequence>
<keyword evidence="3" id="KW-1185">Reference proteome</keyword>
<dbReference type="InterPro" id="IPR040890">
    <property type="entry name" value="Znf_CopZ"/>
</dbReference>
<dbReference type="EMBL" id="FOHQ01000006">
    <property type="protein sequence ID" value="SET01248.1"/>
    <property type="molecule type" value="Genomic_DNA"/>
</dbReference>
<proteinExistence type="predicted"/>
<accession>A0A1I0B3B6</accession>
<dbReference type="Gene3D" id="1.10.10.1100">
    <property type="entry name" value="BFD-like [2Fe-2S]-binding domain"/>
    <property type="match status" value="1"/>
</dbReference>
<protein>
    <recommendedName>
        <fullName evidence="1">CopZ zinc binding domain-containing protein</fullName>
    </recommendedName>
</protein>
<dbReference type="AlphaFoldDB" id="A0A1I0B3B6"/>
<dbReference type="Pfam" id="PF18423">
    <property type="entry name" value="zf_CopZ"/>
    <property type="match status" value="1"/>
</dbReference>
<evidence type="ECO:0000313" key="3">
    <source>
        <dbReference type="Proteomes" id="UP000243338"/>
    </source>
</evidence>
<evidence type="ECO:0000313" key="2">
    <source>
        <dbReference type="EMBL" id="SET01248.1"/>
    </source>
</evidence>
<dbReference type="Proteomes" id="UP000243338">
    <property type="component" value="Unassembled WGS sequence"/>
</dbReference>
<dbReference type="InterPro" id="IPR041854">
    <property type="entry name" value="BFD-like_2Fe2S-bd_dom_sf"/>
</dbReference>